<gene>
    <name evidence="2" type="ORF">METZ01_LOCUS259821</name>
</gene>
<evidence type="ECO:0000313" key="2">
    <source>
        <dbReference type="EMBL" id="SVC06967.1"/>
    </source>
</evidence>
<dbReference type="AlphaFoldDB" id="A0A382J6H5"/>
<sequence>MTFLFSLIKDVKILLDKELKRIYFVAIVFVLSSSLDLIGLGLIG</sequence>
<accession>A0A382J6H5</accession>
<keyword evidence="1" id="KW-1133">Transmembrane helix</keyword>
<keyword evidence="1" id="KW-0472">Membrane</keyword>
<name>A0A382J6H5_9ZZZZ</name>
<feature type="transmembrane region" description="Helical" evidence="1">
    <location>
        <begin position="21"/>
        <end position="43"/>
    </location>
</feature>
<evidence type="ECO:0000256" key="1">
    <source>
        <dbReference type="SAM" id="Phobius"/>
    </source>
</evidence>
<reference evidence="2" key="1">
    <citation type="submission" date="2018-05" db="EMBL/GenBank/DDBJ databases">
        <authorList>
            <person name="Lanie J.A."/>
            <person name="Ng W.-L."/>
            <person name="Kazmierczak K.M."/>
            <person name="Andrzejewski T.M."/>
            <person name="Davidsen T.M."/>
            <person name="Wayne K.J."/>
            <person name="Tettelin H."/>
            <person name="Glass J.I."/>
            <person name="Rusch D."/>
            <person name="Podicherti R."/>
            <person name="Tsui H.-C.T."/>
            <person name="Winkler M.E."/>
        </authorList>
    </citation>
    <scope>NUCLEOTIDE SEQUENCE</scope>
</reference>
<protein>
    <submittedName>
        <fullName evidence="2">Uncharacterized protein</fullName>
    </submittedName>
</protein>
<feature type="non-terminal residue" evidence="2">
    <location>
        <position position="44"/>
    </location>
</feature>
<dbReference type="EMBL" id="UINC01071784">
    <property type="protein sequence ID" value="SVC06967.1"/>
    <property type="molecule type" value="Genomic_DNA"/>
</dbReference>
<keyword evidence="1" id="KW-0812">Transmembrane</keyword>
<proteinExistence type="predicted"/>
<organism evidence="2">
    <name type="scientific">marine metagenome</name>
    <dbReference type="NCBI Taxonomy" id="408172"/>
    <lineage>
        <taxon>unclassified sequences</taxon>
        <taxon>metagenomes</taxon>
        <taxon>ecological metagenomes</taxon>
    </lineage>
</organism>